<evidence type="ECO:0000313" key="7">
    <source>
        <dbReference type="Proteomes" id="UP000190744"/>
    </source>
</evidence>
<dbReference type="EMBL" id="LJBN01000186">
    <property type="protein sequence ID" value="OOQ84070.1"/>
    <property type="molecule type" value="Genomic_DNA"/>
</dbReference>
<dbReference type="Proteomes" id="UP000190744">
    <property type="component" value="Unassembled WGS sequence"/>
</dbReference>
<feature type="transmembrane region" description="Helical" evidence="5">
    <location>
        <begin position="211"/>
        <end position="233"/>
    </location>
</feature>
<organism evidence="6 7">
    <name type="scientific">Penicillium brasilianum</name>
    <dbReference type="NCBI Taxonomy" id="104259"/>
    <lineage>
        <taxon>Eukaryota</taxon>
        <taxon>Fungi</taxon>
        <taxon>Dikarya</taxon>
        <taxon>Ascomycota</taxon>
        <taxon>Pezizomycotina</taxon>
        <taxon>Eurotiomycetes</taxon>
        <taxon>Eurotiomycetidae</taxon>
        <taxon>Eurotiales</taxon>
        <taxon>Aspergillaceae</taxon>
        <taxon>Penicillium</taxon>
    </lineage>
</organism>
<comment type="caution">
    <text evidence="6">The sequence shown here is derived from an EMBL/GenBank/DDBJ whole genome shotgun (WGS) entry which is preliminary data.</text>
</comment>
<accession>A0A1S9RFJ9</accession>
<evidence type="ECO:0000256" key="5">
    <source>
        <dbReference type="SAM" id="Phobius"/>
    </source>
</evidence>
<feature type="transmembrane region" description="Helical" evidence="5">
    <location>
        <begin position="302"/>
        <end position="326"/>
    </location>
</feature>
<dbReference type="GO" id="GO:0022857">
    <property type="term" value="F:transmembrane transporter activity"/>
    <property type="evidence" value="ECO:0007669"/>
    <property type="project" value="InterPro"/>
</dbReference>
<feature type="transmembrane region" description="Helical" evidence="5">
    <location>
        <begin position="149"/>
        <end position="166"/>
    </location>
</feature>
<evidence type="ECO:0000313" key="6">
    <source>
        <dbReference type="EMBL" id="OOQ84070.1"/>
    </source>
</evidence>
<protein>
    <recommendedName>
        <fullName evidence="8">Major facilitator superfamily (MFS) profile domain-containing protein</fullName>
    </recommendedName>
</protein>
<gene>
    <name evidence="6" type="ORF">PEBR_32105</name>
</gene>
<feature type="transmembrane region" description="Helical" evidence="5">
    <location>
        <begin position="51"/>
        <end position="71"/>
    </location>
</feature>
<dbReference type="PANTHER" id="PTHR23502:SF164">
    <property type="entry name" value="MAJOR FACILITATOR SUPERFAMILY (MFS) PROFILE DOMAIN-CONTAINING PROTEIN"/>
    <property type="match status" value="1"/>
</dbReference>
<feature type="transmembrane region" description="Helical" evidence="5">
    <location>
        <begin position="178"/>
        <end position="199"/>
    </location>
</feature>
<keyword evidence="4 5" id="KW-0472">Membrane</keyword>
<evidence type="ECO:0008006" key="8">
    <source>
        <dbReference type="Google" id="ProtNLM"/>
    </source>
</evidence>
<proteinExistence type="predicted"/>
<reference evidence="7" key="1">
    <citation type="submission" date="2015-09" db="EMBL/GenBank/DDBJ databases">
        <authorList>
            <person name="Fill T.P."/>
            <person name="Baretta J.F."/>
            <person name="de Almeida L.G."/>
            <person name="Rocha M."/>
            <person name="de Souza D.H."/>
            <person name="Malavazi I."/>
            <person name="Cerdeira L.T."/>
            <person name="Hong H."/>
            <person name="Samborskyy M."/>
            <person name="de Vasconcelos A.T."/>
            <person name="Leadlay P."/>
            <person name="Rodrigues-Filho E."/>
        </authorList>
    </citation>
    <scope>NUCLEOTIDE SEQUENCE [LARGE SCALE GENOMIC DNA]</scope>
    <source>
        <strain evidence="7">LaBioMMi 136</strain>
    </source>
</reference>
<feature type="transmembrane region" description="Helical" evidence="5">
    <location>
        <begin position="91"/>
        <end position="112"/>
    </location>
</feature>
<evidence type="ECO:0000256" key="1">
    <source>
        <dbReference type="ARBA" id="ARBA00004141"/>
    </source>
</evidence>
<dbReference type="AlphaFoldDB" id="A0A1S9RFJ9"/>
<dbReference type="InterPro" id="IPR011701">
    <property type="entry name" value="MFS"/>
</dbReference>
<evidence type="ECO:0000256" key="2">
    <source>
        <dbReference type="ARBA" id="ARBA00022692"/>
    </source>
</evidence>
<evidence type="ECO:0000256" key="4">
    <source>
        <dbReference type="ARBA" id="ARBA00023136"/>
    </source>
</evidence>
<feature type="transmembrane region" description="Helical" evidence="5">
    <location>
        <begin position="338"/>
        <end position="361"/>
    </location>
</feature>
<keyword evidence="2 5" id="KW-0812">Transmembrane</keyword>
<dbReference type="GO" id="GO:0005886">
    <property type="term" value="C:plasma membrane"/>
    <property type="evidence" value="ECO:0007669"/>
    <property type="project" value="TreeGrafter"/>
</dbReference>
<feature type="transmembrane region" description="Helical" evidence="5">
    <location>
        <begin position="119"/>
        <end position="137"/>
    </location>
</feature>
<dbReference type="SUPFAM" id="SSF103473">
    <property type="entry name" value="MFS general substrate transporter"/>
    <property type="match status" value="1"/>
</dbReference>
<keyword evidence="3 5" id="KW-1133">Transmembrane helix</keyword>
<evidence type="ECO:0000256" key="3">
    <source>
        <dbReference type="ARBA" id="ARBA00022989"/>
    </source>
</evidence>
<dbReference type="PANTHER" id="PTHR23502">
    <property type="entry name" value="MAJOR FACILITATOR SUPERFAMILY"/>
    <property type="match status" value="1"/>
</dbReference>
<comment type="subcellular location">
    <subcellularLocation>
        <location evidence="1">Membrane</location>
        <topology evidence="1">Multi-pass membrane protein</topology>
    </subcellularLocation>
</comment>
<feature type="transmembrane region" description="Helical" evidence="5">
    <location>
        <begin position="382"/>
        <end position="403"/>
    </location>
</feature>
<dbReference type="Pfam" id="PF07690">
    <property type="entry name" value="MFS_1"/>
    <property type="match status" value="1"/>
</dbReference>
<dbReference type="Gene3D" id="1.20.1250.20">
    <property type="entry name" value="MFS general substrate transporter like domains"/>
    <property type="match status" value="1"/>
</dbReference>
<sequence length="477" mass="53114">MASPNIEVHPSLKPEEPVPYQILGCEGEVLLFPIPSDDPADPLNWPTWRRWTVLGFLSLWAATCLATQSFISNILPNIEVEFASESASNINLLVTVITAVCAPSSLIFVPLVITYGRRFALLVSNTILLVSVVWAALATSYSSFLGSRILQAVGTAPSDAIVYIIVQDISFLHERGKLMGVVLNAGYALFYILSTTVPFMKTTPSYKGPYWLFAGLTIICMLGFFIFMPEVYYDRRQQSERRDAMSAAQHKEMKRSATFVSNKSIFSFTRQLNIWSGRASGDEGDFFFIYKRMARLLLNPTIWWNGILNATITGGMVAYTTYFANLLFTPPWSWPGEYIGLINLAGVPVSLVNWLIFGWGSDRILVATAKRNNGISVPEHRLLVLAIPVAIAFASYIGFGALAEHYLDSQPGLWQPHCNRKRDANTATRENKESKKINKIHWTVTTTEDKIALGGDDHAPDNSSGISVKYGRDLYEL</sequence>
<name>A0A1S9RFJ9_PENBI</name>
<dbReference type="InterPro" id="IPR036259">
    <property type="entry name" value="MFS_trans_sf"/>
</dbReference>